<reference evidence="4" key="1">
    <citation type="submission" date="2016-08" db="EMBL/GenBank/DDBJ databases">
        <authorList>
            <person name="Tokovenko B."/>
            <person name="Kalinowski J."/>
        </authorList>
    </citation>
    <scope>NUCLEOTIDE SEQUENCE [LARGE SCALE GENOMIC DNA]</scope>
    <source>
        <strain evidence="4">UTMC102</strain>
    </source>
</reference>
<evidence type="ECO:0000256" key="2">
    <source>
        <dbReference type="SAM" id="Phobius"/>
    </source>
</evidence>
<dbReference type="EMBL" id="MCOK01000001">
    <property type="protein sequence ID" value="OOC52603.1"/>
    <property type="molecule type" value="Genomic_DNA"/>
</dbReference>
<accession>A0A1V3BW41</accession>
<keyword evidence="2" id="KW-0472">Membrane</keyword>
<evidence type="ECO:0000313" key="4">
    <source>
        <dbReference type="Proteomes" id="UP000189004"/>
    </source>
</evidence>
<proteinExistence type="predicted"/>
<feature type="region of interest" description="Disordered" evidence="1">
    <location>
        <begin position="204"/>
        <end position="229"/>
    </location>
</feature>
<organism evidence="3 4">
    <name type="scientific">Nocardiopsis sinuspersici</name>
    <dbReference type="NCBI Taxonomy" id="501010"/>
    <lineage>
        <taxon>Bacteria</taxon>
        <taxon>Bacillati</taxon>
        <taxon>Actinomycetota</taxon>
        <taxon>Actinomycetes</taxon>
        <taxon>Streptosporangiales</taxon>
        <taxon>Nocardiopsidaceae</taxon>
        <taxon>Nocardiopsis</taxon>
    </lineage>
</organism>
<feature type="compositionally biased region" description="Basic and acidic residues" evidence="1">
    <location>
        <begin position="216"/>
        <end position="229"/>
    </location>
</feature>
<dbReference type="AlphaFoldDB" id="A0A1V3BW41"/>
<dbReference type="Proteomes" id="UP000189004">
    <property type="component" value="Unassembled WGS sequence"/>
</dbReference>
<keyword evidence="2" id="KW-0812">Transmembrane</keyword>
<feature type="transmembrane region" description="Helical" evidence="2">
    <location>
        <begin position="96"/>
        <end position="116"/>
    </location>
</feature>
<sequence length="229" mass="25247">MAFVRVCLSLGPNDEHEALETWKERWERVTAEGVSNQSVVVTGGGNVHVNNFFRDGETAAGGDREPQTPETLASKRENIYLSVLQQKARHSEVNQWLSVVFIVVGVGIVVAGPVVALVRADAMPLLVSLFGVPFAALGAWLRWHVRRTDAALDSRIDRIEQKIEEDDTFDKVLKVANTIDDPQQRDEARRDAVRWLTTLKPVDPSVSTQALPEGEADPRGAIDQGDSKS</sequence>
<protein>
    <submittedName>
        <fullName evidence="3">Uncharacterized protein</fullName>
    </submittedName>
</protein>
<evidence type="ECO:0000313" key="3">
    <source>
        <dbReference type="EMBL" id="OOC52603.1"/>
    </source>
</evidence>
<keyword evidence="2" id="KW-1133">Transmembrane helix</keyword>
<feature type="transmembrane region" description="Helical" evidence="2">
    <location>
        <begin position="122"/>
        <end position="141"/>
    </location>
</feature>
<keyword evidence="4" id="KW-1185">Reference proteome</keyword>
<evidence type="ECO:0000256" key="1">
    <source>
        <dbReference type="SAM" id="MobiDB-lite"/>
    </source>
</evidence>
<gene>
    <name evidence="3" type="ORF">NOSIN_01130</name>
</gene>
<comment type="caution">
    <text evidence="3">The sequence shown here is derived from an EMBL/GenBank/DDBJ whole genome shotgun (WGS) entry which is preliminary data.</text>
</comment>
<name>A0A1V3BW41_9ACTN</name>